<evidence type="ECO:0000259" key="2">
    <source>
        <dbReference type="Pfam" id="PF13400"/>
    </source>
</evidence>
<organism evidence="3 4">
    <name type="scientific">Dyella jiangningensis</name>
    <dbReference type="NCBI Taxonomy" id="1379159"/>
    <lineage>
        <taxon>Bacteria</taxon>
        <taxon>Pseudomonadati</taxon>
        <taxon>Pseudomonadota</taxon>
        <taxon>Gammaproteobacteria</taxon>
        <taxon>Lysobacterales</taxon>
        <taxon>Rhodanobacteraceae</taxon>
        <taxon>Dyella</taxon>
    </lineage>
</organism>
<dbReference type="AlphaFoldDB" id="A0A328P7X7"/>
<evidence type="ECO:0000313" key="3">
    <source>
        <dbReference type="EMBL" id="RAO77433.1"/>
    </source>
</evidence>
<feature type="transmembrane region" description="Helical" evidence="1">
    <location>
        <begin position="58"/>
        <end position="77"/>
    </location>
</feature>
<dbReference type="Proteomes" id="UP000248926">
    <property type="component" value="Unassembled WGS sequence"/>
</dbReference>
<evidence type="ECO:0000313" key="4">
    <source>
        <dbReference type="Proteomes" id="UP000248926"/>
    </source>
</evidence>
<keyword evidence="1" id="KW-1133">Transmembrane helix</keyword>
<keyword evidence="1" id="KW-0472">Membrane</keyword>
<dbReference type="EMBL" id="NFZS01000001">
    <property type="protein sequence ID" value="RAO77433.1"/>
    <property type="molecule type" value="Genomic_DNA"/>
</dbReference>
<accession>A0A328P7X7</accession>
<sequence length="551" mass="59274">MLCPRPVDCRRNRERDLAGSVLLDVWAMDAGRTEMKMLRRAEPVGAGFEKRRTVKGQALVLAIVSLLVLCLGVIVLFNTGQTVSKKVELVNTADAAAYSVGVEQARAFNLIAYMNRATVANQVAVAQMVSWYSWTNFMLRGTDNFKDAVQAIAILFDISIVGAEVGAALQEIVSALSEVKTAVQELRDGMQVAFSAGVTAISALDAAYSDASQLIAIGEPQSSLLLARKIVQLNTDNKATVGVRGMGLLETDAIAAAQYAKRYTIPTAGRRTADADRLANVVMEARDGFSKKRDGGIGPIHKRGGTDLVNYRDWVGVDTLNVKFRSFIPPVKIDVPLAWGGAAAVARTPASFRSVASPGINNGRGWDSPYEIDRGHYSRYADGLDNNAASGRVLSSPAMGGTSKAWLKSYSGTSPGLQDYNDVAADKATVPYDNGRSAMQNGVNKVDVGPVFTVLVEQPMNTVRTSENVQGIGGPPDFQTKDQAVADNMTALSSAQVYFSRPRELFANVIDSRRELGSLFSPYWQVRLIDTPCTVRQEVAVSYGTVAPCVK</sequence>
<proteinExistence type="predicted"/>
<name>A0A328P7X7_9GAMM</name>
<keyword evidence="4" id="KW-1185">Reference proteome</keyword>
<dbReference type="OrthoDB" id="5493674at2"/>
<dbReference type="InterPro" id="IPR028087">
    <property type="entry name" value="Tad_N"/>
</dbReference>
<evidence type="ECO:0000256" key="1">
    <source>
        <dbReference type="SAM" id="Phobius"/>
    </source>
</evidence>
<keyword evidence="1" id="KW-0812">Transmembrane</keyword>
<protein>
    <recommendedName>
        <fullName evidence="2">Putative Flp pilus-assembly TadG-like N-terminal domain-containing protein</fullName>
    </recommendedName>
</protein>
<feature type="domain" description="Putative Flp pilus-assembly TadG-like N-terminal" evidence="2">
    <location>
        <begin position="56"/>
        <end position="100"/>
    </location>
</feature>
<reference evidence="3 4" key="1">
    <citation type="journal article" date="2018" name="Genet. Mol. Biol.">
        <title>The genome sequence of Dyella jiangningensis FCAV SCS01 from a lignocellulose-decomposing microbial consortium metagenome reveals potential for biotechnological applications.</title>
        <authorList>
            <person name="Desiderato J.G."/>
            <person name="Alvarenga D.O."/>
            <person name="Constancio M.T.L."/>
            <person name="Alves L.M.C."/>
            <person name="Varani A.M."/>
        </authorList>
    </citation>
    <scope>NUCLEOTIDE SEQUENCE [LARGE SCALE GENOMIC DNA]</scope>
    <source>
        <strain evidence="3 4">FCAV SCS01</strain>
    </source>
</reference>
<comment type="caution">
    <text evidence="3">The sequence shown here is derived from an EMBL/GenBank/DDBJ whole genome shotgun (WGS) entry which is preliminary data.</text>
</comment>
<gene>
    <name evidence="3" type="ORF">CA260_06030</name>
</gene>
<dbReference type="Pfam" id="PF13400">
    <property type="entry name" value="Tad"/>
    <property type="match status" value="1"/>
</dbReference>